<keyword evidence="3" id="KW-1185">Reference proteome</keyword>
<reference evidence="2 3" key="1">
    <citation type="submission" date="2014-04" db="EMBL/GenBank/DDBJ databases">
        <title>Evolutionary Origins and Diversification of the Mycorrhizal Mutualists.</title>
        <authorList>
            <consortium name="DOE Joint Genome Institute"/>
            <consortium name="Mycorrhizal Genomics Consortium"/>
            <person name="Kohler A."/>
            <person name="Kuo A."/>
            <person name="Nagy L.G."/>
            <person name="Floudas D."/>
            <person name="Copeland A."/>
            <person name="Barry K.W."/>
            <person name="Cichocki N."/>
            <person name="Veneault-Fourrey C."/>
            <person name="LaButti K."/>
            <person name="Lindquist E.A."/>
            <person name="Lipzen A."/>
            <person name="Lundell T."/>
            <person name="Morin E."/>
            <person name="Murat C."/>
            <person name="Riley R."/>
            <person name="Ohm R."/>
            <person name="Sun H."/>
            <person name="Tunlid A."/>
            <person name="Henrissat B."/>
            <person name="Grigoriev I.V."/>
            <person name="Hibbett D.S."/>
            <person name="Martin F."/>
        </authorList>
    </citation>
    <scope>NUCLEOTIDE SEQUENCE [LARGE SCALE GENOMIC DNA]</scope>
    <source>
        <strain evidence="2 3">Koide BX008</strain>
    </source>
</reference>
<dbReference type="OrthoDB" id="1658288at2759"/>
<dbReference type="InterPro" id="IPR011990">
    <property type="entry name" value="TPR-like_helical_dom_sf"/>
</dbReference>
<dbReference type="InterPro" id="IPR027417">
    <property type="entry name" value="P-loop_NTPase"/>
</dbReference>
<organism evidence="2 3">
    <name type="scientific">Amanita muscaria (strain Koide BX008)</name>
    <dbReference type="NCBI Taxonomy" id="946122"/>
    <lineage>
        <taxon>Eukaryota</taxon>
        <taxon>Fungi</taxon>
        <taxon>Dikarya</taxon>
        <taxon>Basidiomycota</taxon>
        <taxon>Agaricomycotina</taxon>
        <taxon>Agaricomycetes</taxon>
        <taxon>Agaricomycetidae</taxon>
        <taxon>Agaricales</taxon>
        <taxon>Pluteineae</taxon>
        <taxon>Amanitaceae</taxon>
        <taxon>Amanita</taxon>
    </lineage>
</organism>
<dbReference type="Pfam" id="PF13424">
    <property type="entry name" value="TPR_12"/>
    <property type="match status" value="3"/>
</dbReference>
<evidence type="ECO:0000259" key="1">
    <source>
        <dbReference type="Pfam" id="PF00931"/>
    </source>
</evidence>
<proteinExistence type="predicted"/>
<evidence type="ECO:0000313" key="2">
    <source>
        <dbReference type="EMBL" id="KIL65713.1"/>
    </source>
</evidence>
<sequence length="653" mass="73330">MRDNTPAASGFFHGASDVSASGNAFNNISGDFNQQVTNNFAASPSALPLNLYPAGKLSRLFTGHESYLRALDSYFFGAGDDSIRKTFLLHGKKGVGKTQICLKLIEVAQDRFSNVLWIDASTESSILSGLRVIAEALQLSSTSSPLYILSRISNMEGRWLLVFDNADIGYDALGNYFPPGQRGCILMTSRTNDWERLICDQHLSVGEMEENDAVGLFLKSGNLGLSSRDVAWKIVSRLGFVPYLIDQAGHYIHQHKCDPETLLDLAESSASEEFIMVLMKSKAESSEGKDTLDGVDADTLLVWNNLAYSFYTQKKWTEAETWGLRTVEGRKKLLGVDHLHTMLSMGNLANTYREHGKHEKATDLWLHVAVGREAKLGKENPDTLLAYHQVAYLFYLQKKWADAEKWGWKAVEGRKKVLGINHAHTLKSIENMGSIYNEQQMHAKAIEIRLPLVEGKIGTLGEDDPSTLLAMHNLAWSLYSEKKWTEAETWAVKAVQGRKKMLGTKHLHTLKSMENLASIYIELRKLEKLTEIRLEILEGKIALLGENDPETLLAVNNLAAAHYRQKNWVEAERWGSKAVEGRKRILGVTHLHVLLSMLTLADTYTELDRWDKASELYARVIEGRTAQLGAHHSLTLDAMRRYRNAAKRQPDWS</sequence>
<dbReference type="InterPro" id="IPR002182">
    <property type="entry name" value="NB-ARC"/>
</dbReference>
<dbReference type="InterPro" id="IPR053137">
    <property type="entry name" value="NLR-like"/>
</dbReference>
<dbReference type="SUPFAM" id="SSF52540">
    <property type="entry name" value="P-loop containing nucleoside triphosphate hydrolases"/>
    <property type="match status" value="1"/>
</dbReference>
<dbReference type="Pfam" id="PF13374">
    <property type="entry name" value="TPR_10"/>
    <property type="match status" value="1"/>
</dbReference>
<dbReference type="PANTHER" id="PTHR46082:SF11">
    <property type="entry name" value="AAA+ ATPASE DOMAIN-CONTAINING PROTEIN-RELATED"/>
    <property type="match status" value="1"/>
</dbReference>
<dbReference type="HOGENOM" id="CLU_000288_125_8_1"/>
<dbReference type="Proteomes" id="UP000054549">
    <property type="component" value="Unassembled WGS sequence"/>
</dbReference>
<dbReference type="PANTHER" id="PTHR46082">
    <property type="entry name" value="ATP/GTP-BINDING PROTEIN-RELATED"/>
    <property type="match status" value="1"/>
</dbReference>
<dbReference type="Pfam" id="PF00931">
    <property type="entry name" value="NB-ARC"/>
    <property type="match status" value="1"/>
</dbReference>
<dbReference type="InParanoid" id="A0A0C2XA88"/>
<feature type="domain" description="NB-ARC" evidence="1">
    <location>
        <begin position="87"/>
        <end position="219"/>
    </location>
</feature>
<dbReference type="STRING" id="946122.A0A0C2XA88"/>
<accession>A0A0C2XA88</accession>
<dbReference type="AlphaFoldDB" id="A0A0C2XA88"/>
<dbReference type="SUPFAM" id="SSF48452">
    <property type="entry name" value="TPR-like"/>
    <property type="match status" value="2"/>
</dbReference>
<dbReference type="EMBL" id="KN818240">
    <property type="protein sequence ID" value="KIL65713.1"/>
    <property type="molecule type" value="Genomic_DNA"/>
</dbReference>
<protein>
    <recommendedName>
        <fullName evidence="1">NB-ARC domain-containing protein</fullName>
    </recommendedName>
</protein>
<gene>
    <name evidence="2" type="ORF">M378DRAFT_125141</name>
</gene>
<name>A0A0C2XA88_AMAMK</name>
<dbReference type="GO" id="GO:0043531">
    <property type="term" value="F:ADP binding"/>
    <property type="evidence" value="ECO:0007669"/>
    <property type="project" value="InterPro"/>
</dbReference>
<dbReference type="Gene3D" id="1.25.40.10">
    <property type="entry name" value="Tetratricopeptide repeat domain"/>
    <property type="match status" value="3"/>
</dbReference>
<evidence type="ECO:0000313" key="3">
    <source>
        <dbReference type="Proteomes" id="UP000054549"/>
    </source>
</evidence>
<dbReference type="Gene3D" id="3.40.50.300">
    <property type="entry name" value="P-loop containing nucleotide triphosphate hydrolases"/>
    <property type="match status" value="1"/>
</dbReference>